<dbReference type="PANTHER" id="PTHR10165">
    <property type="entry name" value="LIPID PHOSPHATE PHOSPHATASE"/>
    <property type="match status" value="1"/>
</dbReference>
<reference evidence="10" key="2">
    <citation type="submission" date="2024-08" db="UniProtKB">
        <authorList>
            <consortium name="EnsemblMetazoa"/>
        </authorList>
    </citation>
    <scope>IDENTIFICATION</scope>
</reference>
<evidence type="ECO:0000259" key="8">
    <source>
        <dbReference type="SMART" id="SM00014"/>
    </source>
</evidence>
<dbReference type="SUPFAM" id="SSF48317">
    <property type="entry name" value="Acid phosphatase/Vanadium-dependent haloperoxidase"/>
    <property type="match status" value="1"/>
</dbReference>
<feature type="non-terminal residue" evidence="9">
    <location>
        <position position="1"/>
    </location>
</feature>
<gene>
    <name evidence="10" type="primary">109540644</name>
    <name evidence="9" type="ORF">YQE_08839</name>
</gene>
<feature type="transmembrane region" description="Helical" evidence="7">
    <location>
        <begin position="47"/>
        <end position="70"/>
    </location>
</feature>
<evidence type="ECO:0000256" key="2">
    <source>
        <dbReference type="ARBA" id="ARBA00008816"/>
    </source>
</evidence>
<evidence type="ECO:0000256" key="3">
    <source>
        <dbReference type="ARBA" id="ARBA00022692"/>
    </source>
</evidence>
<protein>
    <recommendedName>
        <fullName evidence="8">Phosphatidic acid phosphatase type 2/haloperoxidase domain-containing protein</fullName>
    </recommendedName>
</protein>
<keyword evidence="11" id="KW-1185">Reference proteome</keyword>
<dbReference type="Pfam" id="PF01569">
    <property type="entry name" value="PAP2"/>
    <property type="match status" value="1"/>
</dbReference>
<dbReference type="HOGENOM" id="CLU_021458_4_1_1"/>
<feature type="region of interest" description="Disordered" evidence="6">
    <location>
        <begin position="1"/>
        <end position="34"/>
    </location>
</feature>
<dbReference type="EnsemblMetazoa" id="XM_019909080.1">
    <property type="protein sequence ID" value="XP_019764639.1"/>
    <property type="gene ID" value="LOC109540644"/>
</dbReference>
<feature type="transmembrane region" description="Helical" evidence="7">
    <location>
        <begin position="90"/>
        <end position="115"/>
    </location>
</feature>
<evidence type="ECO:0000313" key="11">
    <source>
        <dbReference type="Proteomes" id="UP000019118"/>
    </source>
</evidence>
<keyword evidence="4 7" id="KW-1133">Transmembrane helix</keyword>
<accession>N6TYZ0</accession>
<dbReference type="OMA" id="HASASCY"/>
<evidence type="ECO:0000313" key="10">
    <source>
        <dbReference type="EnsemblMetazoa" id="XP_019764639.1"/>
    </source>
</evidence>
<dbReference type="EMBL" id="KB741039">
    <property type="protein sequence ID" value="ENN74515.1"/>
    <property type="molecule type" value="Genomic_DNA"/>
</dbReference>
<evidence type="ECO:0000256" key="4">
    <source>
        <dbReference type="ARBA" id="ARBA00022989"/>
    </source>
</evidence>
<organism evidence="9">
    <name type="scientific">Dendroctonus ponderosae</name>
    <name type="common">Mountain pine beetle</name>
    <dbReference type="NCBI Taxonomy" id="77166"/>
    <lineage>
        <taxon>Eukaryota</taxon>
        <taxon>Metazoa</taxon>
        <taxon>Ecdysozoa</taxon>
        <taxon>Arthropoda</taxon>
        <taxon>Hexapoda</taxon>
        <taxon>Insecta</taxon>
        <taxon>Pterygota</taxon>
        <taxon>Neoptera</taxon>
        <taxon>Endopterygota</taxon>
        <taxon>Coleoptera</taxon>
        <taxon>Polyphaga</taxon>
        <taxon>Cucujiformia</taxon>
        <taxon>Curculionidae</taxon>
        <taxon>Scolytinae</taxon>
        <taxon>Dendroctonus</taxon>
    </lineage>
</organism>
<keyword evidence="3 7" id="KW-0812">Transmembrane</keyword>
<dbReference type="GO" id="GO:0046839">
    <property type="term" value="P:phospholipid dephosphorylation"/>
    <property type="evidence" value="ECO:0007669"/>
    <property type="project" value="TreeGrafter"/>
</dbReference>
<dbReference type="GO" id="GO:0005886">
    <property type="term" value="C:plasma membrane"/>
    <property type="evidence" value="ECO:0007669"/>
    <property type="project" value="TreeGrafter"/>
</dbReference>
<name>N6TYZ0_DENPD</name>
<evidence type="ECO:0000256" key="1">
    <source>
        <dbReference type="ARBA" id="ARBA00004141"/>
    </source>
</evidence>
<evidence type="ECO:0000256" key="7">
    <source>
        <dbReference type="SAM" id="Phobius"/>
    </source>
</evidence>
<dbReference type="GO" id="GO:0008195">
    <property type="term" value="F:phosphatidate phosphatase activity"/>
    <property type="evidence" value="ECO:0007669"/>
    <property type="project" value="TreeGrafter"/>
</dbReference>
<reference evidence="9 11" key="1">
    <citation type="journal article" date="2013" name="Genome Biol.">
        <title>Draft genome of the mountain pine beetle, Dendroctonus ponderosae Hopkins, a major forest pest.</title>
        <authorList>
            <person name="Keeling C.I."/>
            <person name="Yuen M.M."/>
            <person name="Liao N.Y."/>
            <person name="Docking T.R."/>
            <person name="Chan S.K."/>
            <person name="Taylor G.A."/>
            <person name="Palmquist D.L."/>
            <person name="Jackman S.D."/>
            <person name="Nguyen A."/>
            <person name="Li M."/>
            <person name="Henderson H."/>
            <person name="Janes J.K."/>
            <person name="Zhao Y."/>
            <person name="Pandoh P."/>
            <person name="Moore R."/>
            <person name="Sperling F.A."/>
            <person name="Huber D.P."/>
            <person name="Birol I."/>
            <person name="Jones S.J."/>
            <person name="Bohlmann J."/>
        </authorList>
    </citation>
    <scope>NUCLEOTIDE SEQUENCE</scope>
</reference>
<dbReference type="AlphaFoldDB" id="N6TYZ0"/>
<feature type="transmembrane region" description="Helical" evidence="7">
    <location>
        <begin position="231"/>
        <end position="252"/>
    </location>
</feature>
<sequence>MVAPMPSGGTAPQPGVRINIPDLEKNNPSSPAPSRLKFRKRVRLPHALNVLLSFLVLSIIILLELGFIPATNTGFYCKDSSLSFKFTGDTISATTLLVSNLLVVPLLVLFLSEYLRSRSASNICLREVWYYYKEFLIGCGLALVLTEVAKAIVGEHRPHFFDVCRPNSAENCTEGQYVSTYQCTVTNYSHYFMADTSRSFPSGHSSLSVFVAVFCSYLIQVRLVTVLTGVIFKYFFISCLMTWSLVCSLTRITDKRHHWWDVAVGMLLGVLVAFYSISIIRKQLHRNSIPRVATSTTTLIDVKNKDAKSEII</sequence>
<evidence type="ECO:0000256" key="5">
    <source>
        <dbReference type="ARBA" id="ARBA00023136"/>
    </source>
</evidence>
<dbReference type="InterPro" id="IPR043216">
    <property type="entry name" value="PAP-like"/>
</dbReference>
<dbReference type="OrthoDB" id="8907274at2759"/>
<feature type="transmembrane region" description="Helical" evidence="7">
    <location>
        <begin position="258"/>
        <end position="280"/>
    </location>
</feature>
<dbReference type="Gene3D" id="1.20.144.10">
    <property type="entry name" value="Phosphatidic acid phosphatase type 2/haloperoxidase"/>
    <property type="match status" value="1"/>
</dbReference>
<comment type="subcellular location">
    <subcellularLocation>
        <location evidence="1">Membrane</location>
        <topology evidence="1">Multi-pass membrane protein</topology>
    </subcellularLocation>
</comment>
<evidence type="ECO:0000313" key="9">
    <source>
        <dbReference type="EMBL" id="ENN74515.1"/>
    </source>
</evidence>
<comment type="similarity">
    <text evidence="2">Belongs to the PA-phosphatase related phosphoesterase family.</text>
</comment>
<dbReference type="InterPro" id="IPR036938">
    <property type="entry name" value="PAP2/HPO_sf"/>
</dbReference>
<dbReference type="Proteomes" id="UP000019118">
    <property type="component" value="Unassembled WGS sequence"/>
</dbReference>
<dbReference type="PANTHER" id="PTHR10165:SF103">
    <property type="entry name" value="PHOSPHOLIPID PHOSPHATASE HOMOLOG 1.2 HOMOLOG"/>
    <property type="match status" value="1"/>
</dbReference>
<proteinExistence type="inferred from homology"/>
<dbReference type="GO" id="GO:0007165">
    <property type="term" value="P:signal transduction"/>
    <property type="evidence" value="ECO:0007669"/>
    <property type="project" value="TreeGrafter"/>
</dbReference>
<feature type="domain" description="Phosphatidic acid phosphatase type 2/haloperoxidase" evidence="8">
    <location>
        <begin position="130"/>
        <end position="277"/>
    </location>
</feature>
<evidence type="ECO:0000256" key="6">
    <source>
        <dbReference type="SAM" id="MobiDB-lite"/>
    </source>
</evidence>
<keyword evidence="5 7" id="KW-0472">Membrane</keyword>
<dbReference type="GO" id="GO:0006644">
    <property type="term" value="P:phospholipid metabolic process"/>
    <property type="evidence" value="ECO:0007669"/>
    <property type="project" value="InterPro"/>
</dbReference>
<dbReference type="SMART" id="SM00014">
    <property type="entry name" value="acidPPc"/>
    <property type="match status" value="1"/>
</dbReference>
<dbReference type="InterPro" id="IPR000326">
    <property type="entry name" value="PAP2/HPO"/>
</dbReference>